<proteinExistence type="predicted"/>
<dbReference type="EMBL" id="WIAO01000035">
    <property type="protein sequence ID" value="MQM28101.1"/>
    <property type="molecule type" value="Genomic_DNA"/>
</dbReference>
<dbReference type="RefSeq" id="WP_153027214.1">
    <property type="nucleotide sequence ID" value="NZ_WIAO01000035.1"/>
</dbReference>
<dbReference type="Pfam" id="PF12951">
    <property type="entry name" value="PATR"/>
    <property type="match status" value="1"/>
</dbReference>
<evidence type="ECO:0000259" key="3">
    <source>
        <dbReference type="SMART" id="SM00014"/>
    </source>
</evidence>
<organism evidence="4 5">
    <name type="scientific">Glycomyces albidus</name>
    <dbReference type="NCBI Taxonomy" id="2656774"/>
    <lineage>
        <taxon>Bacteria</taxon>
        <taxon>Bacillati</taxon>
        <taxon>Actinomycetota</taxon>
        <taxon>Actinomycetes</taxon>
        <taxon>Glycomycetales</taxon>
        <taxon>Glycomycetaceae</taxon>
        <taxon>Glycomyces</taxon>
    </lineage>
</organism>
<evidence type="ECO:0000313" key="4">
    <source>
        <dbReference type="EMBL" id="MQM28101.1"/>
    </source>
</evidence>
<feature type="chain" id="PRO_5039451917" evidence="2">
    <location>
        <begin position="29"/>
        <end position="652"/>
    </location>
</feature>
<keyword evidence="1 2" id="KW-0732">Signal</keyword>
<sequence>MEDQQLTLGRRRLLIGSAALAGLMAAPAAGEAAAAAPSSTDPVASGVVASRTGGARYEWSGAAFVDDYTTNTTANLTPETNAAVRILSGFQELWETGDAWNTGAPADTGALKSNLEYCAEVTGNRTEADAKQAFVFDRQHQSHSVIAGLGPLAALYKTGAKAVTAVTGAPDGVPAGTISDAVPPGAPDGAATGPGSTASDLGKVAELVNALRGPHASSNPSKLAFQYPRPWRMNEDSEVVPTGGIPVLGLPAYDTDVAVSPQLLRQRSASPADDGGFPSGHANAAYLAAIAYAYAVPERFQEMLVRASDVAQSRITAGMHSPVDVMGGRILATALAAAVLYDDAYAELRAAARDQARAYFTARTGADDLFAWAHREGADTDPYADRAAGKAAWTERLTYVLDRDDDADAEMTVPKGAEAILETRLPYLDADQRREVLRTTALPAGYALMEGPEQWGRLDLFAAADGYGRFDDDVTVTMDASEGGFSASDVWRGDIGGPGSLTKAGTGSLALAGDNGFEGGVVVQDGVLRVLSATGLGAGDVAAEGGVLELDPAAGRVKLERGLRLAGAALRITVGDSGSAVLKVAKTLDLEPGAALEIALDVQHPPVAGESLTVIEAKRIDGEFAAMTLDLDGFTAVPEYTSKKLKIRIEAA</sequence>
<dbReference type="PROSITE" id="PS51318">
    <property type="entry name" value="TAT"/>
    <property type="match status" value="1"/>
</dbReference>
<name>A0A6L5GEU8_9ACTN</name>
<feature type="signal peptide" evidence="2">
    <location>
        <begin position="1"/>
        <end position="28"/>
    </location>
</feature>
<gene>
    <name evidence="4" type="ORF">GFD30_21415</name>
</gene>
<dbReference type="InterPro" id="IPR036938">
    <property type="entry name" value="PAP2/HPO_sf"/>
</dbReference>
<dbReference type="Gene3D" id="1.20.144.10">
    <property type="entry name" value="Phosphatidic acid phosphatase type 2/haloperoxidase"/>
    <property type="match status" value="1"/>
</dbReference>
<dbReference type="InterPro" id="IPR013425">
    <property type="entry name" value="Autotrns_rpt"/>
</dbReference>
<evidence type="ECO:0000313" key="5">
    <source>
        <dbReference type="Proteomes" id="UP000477750"/>
    </source>
</evidence>
<dbReference type="NCBIfam" id="TIGR02601">
    <property type="entry name" value="autotrns_rpt"/>
    <property type="match status" value="1"/>
</dbReference>
<dbReference type="AlphaFoldDB" id="A0A6L5GEU8"/>
<dbReference type="SMART" id="SM00014">
    <property type="entry name" value="acidPPc"/>
    <property type="match status" value="1"/>
</dbReference>
<accession>A0A6L5GEU8</accession>
<keyword evidence="5" id="KW-1185">Reference proteome</keyword>
<dbReference type="Pfam" id="PF01569">
    <property type="entry name" value="PAP2"/>
    <property type="match status" value="1"/>
</dbReference>
<dbReference type="InterPro" id="IPR000326">
    <property type="entry name" value="PAP2/HPO"/>
</dbReference>
<evidence type="ECO:0000256" key="2">
    <source>
        <dbReference type="SAM" id="SignalP"/>
    </source>
</evidence>
<protein>
    <submittedName>
        <fullName evidence="4">Phosphatase PAP2 family protein</fullName>
    </submittedName>
</protein>
<dbReference type="InterPro" id="IPR011050">
    <property type="entry name" value="Pectin_lyase_fold/virulence"/>
</dbReference>
<feature type="domain" description="Phosphatidic acid phosphatase type 2/haloperoxidase" evidence="3">
    <location>
        <begin position="205"/>
        <end position="340"/>
    </location>
</feature>
<dbReference type="SUPFAM" id="SSF51126">
    <property type="entry name" value="Pectin lyase-like"/>
    <property type="match status" value="1"/>
</dbReference>
<dbReference type="Proteomes" id="UP000477750">
    <property type="component" value="Unassembled WGS sequence"/>
</dbReference>
<dbReference type="SUPFAM" id="SSF48317">
    <property type="entry name" value="Acid phosphatase/Vanadium-dependent haloperoxidase"/>
    <property type="match status" value="1"/>
</dbReference>
<evidence type="ECO:0000256" key="1">
    <source>
        <dbReference type="ARBA" id="ARBA00022729"/>
    </source>
</evidence>
<comment type="caution">
    <text evidence="4">The sequence shown here is derived from an EMBL/GenBank/DDBJ whole genome shotgun (WGS) entry which is preliminary data.</text>
</comment>
<dbReference type="InterPro" id="IPR006311">
    <property type="entry name" value="TAT_signal"/>
</dbReference>
<reference evidence="4 5" key="1">
    <citation type="submission" date="2019-10" db="EMBL/GenBank/DDBJ databases">
        <title>Glycomyces albidus sp. nov., a novel actinomycete isolated from rhizosphere soil of wheat (Triticum aestivum L.).</title>
        <authorList>
            <person name="Qian L."/>
        </authorList>
    </citation>
    <scope>NUCLEOTIDE SEQUENCE [LARGE SCALE GENOMIC DNA]</scope>
    <source>
        <strain evidence="4 5">NEAU-7082</strain>
    </source>
</reference>